<dbReference type="AlphaFoldDB" id="A0A1H9ZWV7"/>
<protein>
    <submittedName>
        <fullName evidence="1">Uncharacterized protein</fullName>
    </submittedName>
</protein>
<evidence type="ECO:0000313" key="1">
    <source>
        <dbReference type="EMBL" id="SES86193.1"/>
    </source>
</evidence>
<keyword evidence="2" id="KW-1185">Reference proteome</keyword>
<dbReference type="EMBL" id="FOHQ01000003">
    <property type="protein sequence ID" value="SES86193.1"/>
    <property type="molecule type" value="Genomic_DNA"/>
</dbReference>
<gene>
    <name evidence="1" type="ORF">SAMN04488587_1329</name>
</gene>
<dbReference type="Proteomes" id="UP000243338">
    <property type="component" value="Unassembled WGS sequence"/>
</dbReference>
<organism evidence="1 2">
    <name type="scientific">Methanococcoides vulcani</name>
    <dbReference type="NCBI Taxonomy" id="1353158"/>
    <lineage>
        <taxon>Archaea</taxon>
        <taxon>Methanobacteriati</taxon>
        <taxon>Methanobacteriota</taxon>
        <taxon>Stenosarchaea group</taxon>
        <taxon>Methanomicrobia</taxon>
        <taxon>Methanosarcinales</taxon>
        <taxon>Methanosarcinaceae</taxon>
        <taxon>Methanococcoides</taxon>
    </lineage>
</organism>
<dbReference type="RefSeq" id="WP_091689827.1">
    <property type="nucleotide sequence ID" value="NZ_CAAGSJ010000005.1"/>
</dbReference>
<sequence>MSGNLNERQEEVSKDSIISSAQNYIGSMLKALPQKLKESTGEVALNIICDEINKMPVPLLGTVLASTIRRTFGEEQGMGRNYSDAIDMLSNIQASTSSFENELMSYNIQMDEITNEISLLRQLLMEKKESSCLKMVRPTITLDYPQGNNEIQFILANTGSGSIIVEEIFLEVEKWEPDTTIDYSLPAAPLNFVMLEAELSVHETQYPLLKLNNEPELTFSAKGEGADKIAINISSQENACYSLRLRMPYFDIVTEESDTLYYPAIGEEPFVVPFYFAPGWKHLEPANLLGRELIFQELKEKFQTILSIFENHSLSDPLREQKNREMLEEFQIWYDPDNSMRRTFYFLSIFVPPFTSMAVLERKQEAVELILKLLCHEAEYFDEQVRNEYRNTIEAGNTEYYVPEYFSDILMLINDPGAEQFVKDLMLETEFSQRIALTDLILSKMKPLD</sequence>
<name>A0A1H9ZWV7_9EURY</name>
<proteinExistence type="predicted"/>
<evidence type="ECO:0000313" key="2">
    <source>
        <dbReference type="Proteomes" id="UP000243338"/>
    </source>
</evidence>
<reference evidence="2" key="1">
    <citation type="submission" date="2016-10" db="EMBL/GenBank/DDBJ databases">
        <authorList>
            <person name="Varghese N."/>
            <person name="Submissions S."/>
        </authorList>
    </citation>
    <scope>NUCLEOTIDE SEQUENCE [LARGE SCALE GENOMIC DNA]</scope>
    <source>
        <strain evidence="2">SLH 33</strain>
    </source>
</reference>
<accession>A0A1H9ZWV7</accession>